<dbReference type="Pfam" id="PF00240">
    <property type="entry name" value="ubiquitin"/>
    <property type="match status" value="2"/>
</dbReference>
<name>A0A9N9BUK3_9GLOM</name>
<keyword evidence="3" id="KW-1185">Reference proteome</keyword>
<dbReference type="InterPro" id="IPR050158">
    <property type="entry name" value="Ubiquitin_ubiquitin-like"/>
</dbReference>
<proteinExistence type="predicted"/>
<comment type="caution">
    <text evidence="2">The sequence shown here is derived from an EMBL/GenBank/DDBJ whole genome shotgun (WGS) entry which is preliminary data.</text>
</comment>
<feature type="domain" description="Ubiquitin-like" evidence="1">
    <location>
        <begin position="29"/>
        <end position="108"/>
    </location>
</feature>
<organism evidence="2 3">
    <name type="scientific">Diversispora eburnea</name>
    <dbReference type="NCBI Taxonomy" id="1213867"/>
    <lineage>
        <taxon>Eukaryota</taxon>
        <taxon>Fungi</taxon>
        <taxon>Fungi incertae sedis</taxon>
        <taxon>Mucoromycota</taxon>
        <taxon>Glomeromycotina</taxon>
        <taxon>Glomeromycetes</taxon>
        <taxon>Diversisporales</taxon>
        <taxon>Diversisporaceae</taxon>
        <taxon>Diversispora</taxon>
    </lineage>
</organism>
<sequence length="184" mass="20887">MISTGFEILGVDFNTKYQFSSFNYSKQMSHFTIKLLYGTDETVELPLEIGSDDNIHQVKQKIENKFKIKIKVQELFLGDKKLENDQTVKGCKISLDEKIRLVKKAEGSMQVFINDTSDNGKSTAIIIKPTSTVLELKQNYDKIPIEAQRLIFQGKQLEDHKKLSDYGIVNESDINLVARLPGGL</sequence>
<reference evidence="2" key="1">
    <citation type="submission" date="2021-06" db="EMBL/GenBank/DDBJ databases">
        <authorList>
            <person name="Kallberg Y."/>
            <person name="Tangrot J."/>
            <person name="Rosling A."/>
        </authorList>
    </citation>
    <scope>NUCLEOTIDE SEQUENCE</scope>
    <source>
        <strain evidence="2">AZ414A</strain>
    </source>
</reference>
<gene>
    <name evidence="2" type="ORF">DEBURN_LOCUS8352</name>
</gene>
<dbReference type="SUPFAM" id="SSF54236">
    <property type="entry name" value="Ubiquitin-like"/>
    <property type="match status" value="2"/>
</dbReference>
<dbReference type="InterPro" id="IPR029071">
    <property type="entry name" value="Ubiquitin-like_domsf"/>
</dbReference>
<dbReference type="InterPro" id="IPR000626">
    <property type="entry name" value="Ubiquitin-like_dom"/>
</dbReference>
<dbReference type="AlphaFoldDB" id="A0A9N9BUK3"/>
<evidence type="ECO:0000259" key="1">
    <source>
        <dbReference type="PROSITE" id="PS50053"/>
    </source>
</evidence>
<accession>A0A9N9BUK3</accession>
<dbReference type="SMART" id="SM00213">
    <property type="entry name" value="UBQ"/>
    <property type="match status" value="2"/>
</dbReference>
<dbReference type="Proteomes" id="UP000789706">
    <property type="component" value="Unassembled WGS sequence"/>
</dbReference>
<dbReference type="CDD" id="cd17039">
    <property type="entry name" value="Ubl_ubiquitin_like"/>
    <property type="match status" value="1"/>
</dbReference>
<protein>
    <submittedName>
        <fullName evidence="2">7637_t:CDS:1</fullName>
    </submittedName>
</protein>
<feature type="domain" description="Ubiquitin-like" evidence="1">
    <location>
        <begin position="109"/>
        <end position="183"/>
    </location>
</feature>
<dbReference type="PROSITE" id="PS50053">
    <property type="entry name" value="UBIQUITIN_2"/>
    <property type="match status" value="2"/>
</dbReference>
<dbReference type="OrthoDB" id="428577at2759"/>
<evidence type="ECO:0000313" key="3">
    <source>
        <dbReference type="Proteomes" id="UP000789706"/>
    </source>
</evidence>
<evidence type="ECO:0000313" key="2">
    <source>
        <dbReference type="EMBL" id="CAG8576513.1"/>
    </source>
</evidence>
<dbReference type="PANTHER" id="PTHR10666">
    <property type="entry name" value="UBIQUITIN"/>
    <property type="match status" value="1"/>
</dbReference>
<dbReference type="Gene3D" id="3.10.20.90">
    <property type="entry name" value="Phosphatidylinositol 3-kinase Catalytic Subunit, Chain A, domain 1"/>
    <property type="match status" value="2"/>
</dbReference>
<dbReference type="EMBL" id="CAJVPK010001211">
    <property type="protein sequence ID" value="CAG8576513.1"/>
    <property type="molecule type" value="Genomic_DNA"/>
</dbReference>